<feature type="transmembrane region" description="Helical" evidence="1">
    <location>
        <begin position="130"/>
        <end position="151"/>
    </location>
</feature>
<dbReference type="EMBL" id="JACCBN010000001">
    <property type="protein sequence ID" value="NYD34055.1"/>
    <property type="molecule type" value="Genomic_DNA"/>
</dbReference>
<dbReference type="AlphaFoldDB" id="A0A7Y9DRA6"/>
<evidence type="ECO:0000313" key="3">
    <source>
        <dbReference type="Proteomes" id="UP000535890"/>
    </source>
</evidence>
<reference evidence="2 3" key="1">
    <citation type="submission" date="2020-07" db="EMBL/GenBank/DDBJ databases">
        <title>Sequencing the genomes of 1000 actinobacteria strains.</title>
        <authorList>
            <person name="Klenk H.-P."/>
        </authorList>
    </citation>
    <scope>NUCLEOTIDE SEQUENCE [LARGE SCALE GENOMIC DNA]</scope>
    <source>
        <strain evidence="2 3">DSM 45772</strain>
    </source>
</reference>
<accession>A0A7Y9DRA6</accession>
<protein>
    <recommendedName>
        <fullName evidence="4">DUF5134 domain-containing protein</fullName>
    </recommendedName>
</protein>
<evidence type="ECO:0008006" key="4">
    <source>
        <dbReference type="Google" id="ProtNLM"/>
    </source>
</evidence>
<feature type="transmembrane region" description="Helical" evidence="1">
    <location>
        <begin position="172"/>
        <end position="191"/>
    </location>
</feature>
<organism evidence="2 3">
    <name type="scientific">Actinomycetospora corticicola</name>
    <dbReference type="NCBI Taxonomy" id="663602"/>
    <lineage>
        <taxon>Bacteria</taxon>
        <taxon>Bacillati</taxon>
        <taxon>Actinomycetota</taxon>
        <taxon>Actinomycetes</taxon>
        <taxon>Pseudonocardiales</taxon>
        <taxon>Pseudonocardiaceae</taxon>
        <taxon>Actinomycetospora</taxon>
    </lineage>
</organism>
<keyword evidence="3" id="KW-1185">Reference proteome</keyword>
<sequence>MTGSAALDGLLLAALLVAVAVSAVGLLRGRSVDRYLTTPSAETGHLVMNVVMVAMLTPWWGGALRTAGVVVLAVLALGFGALLVRGSPSRPAHLFHLVAAGAMLFAVLTTDHDHLTMTMAVTAPAWQSTVAWVLAATFLLDAVLTTGLVALAPRTALAGAPATASTVRTLRVASVPHVVMDLGMVAMLAMAA</sequence>
<evidence type="ECO:0000313" key="2">
    <source>
        <dbReference type="EMBL" id="NYD34055.1"/>
    </source>
</evidence>
<feature type="transmembrane region" description="Helical" evidence="1">
    <location>
        <begin position="6"/>
        <end position="27"/>
    </location>
</feature>
<dbReference type="RefSeq" id="WP_179792052.1">
    <property type="nucleotide sequence ID" value="NZ_BAABHP010000012.1"/>
</dbReference>
<keyword evidence="1" id="KW-1133">Transmembrane helix</keyword>
<comment type="caution">
    <text evidence="2">The sequence shown here is derived from an EMBL/GenBank/DDBJ whole genome shotgun (WGS) entry which is preliminary data.</text>
</comment>
<keyword evidence="1" id="KW-0472">Membrane</keyword>
<dbReference type="InterPro" id="IPR033458">
    <property type="entry name" value="DUF5134"/>
</dbReference>
<name>A0A7Y9DRA6_9PSEU</name>
<feature type="transmembrane region" description="Helical" evidence="1">
    <location>
        <begin position="91"/>
        <end position="110"/>
    </location>
</feature>
<dbReference type="Pfam" id="PF17197">
    <property type="entry name" value="DUF5134"/>
    <property type="match status" value="1"/>
</dbReference>
<keyword evidence="1" id="KW-0812">Transmembrane</keyword>
<feature type="transmembrane region" description="Helical" evidence="1">
    <location>
        <begin position="66"/>
        <end position="84"/>
    </location>
</feature>
<evidence type="ECO:0000256" key="1">
    <source>
        <dbReference type="SAM" id="Phobius"/>
    </source>
</evidence>
<gene>
    <name evidence="2" type="ORF">BJ983_000157</name>
</gene>
<dbReference type="Proteomes" id="UP000535890">
    <property type="component" value="Unassembled WGS sequence"/>
</dbReference>
<proteinExistence type="predicted"/>